<dbReference type="PANTHER" id="PTHR31760:SF0">
    <property type="entry name" value="S-ADENOSYL-L-METHIONINE-DEPENDENT METHYLTRANSFERASES SUPERFAMILY PROTEIN"/>
    <property type="match status" value="1"/>
</dbReference>
<comment type="function">
    <text evidence="4">Specifically methylates the N7 position of guanine in position 527 of 16S rRNA.</text>
</comment>
<dbReference type="PIRSF" id="PIRSF003078">
    <property type="entry name" value="GidB"/>
    <property type="match status" value="1"/>
</dbReference>
<dbReference type="Pfam" id="PF02527">
    <property type="entry name" value="GidB"/>
    <property type="match status" value="1"/>
</dbReference>
<feature type="binding site" evidence="4">
    <location>
        <position position="139"/>
    </location>
    <ligand>
        <name>S-adenosyl-L-methionine</name>
        <dbReference type="ChEBI" id="CHEBI:59789"/>
    </ligand>
</feature>
<comment type="caution">
    <text evidence="4">Lacks conserved residue(s) required for the propagation of feature annotation.</text>
</comment>
<keyword evidence="2 4" id="KW-0808">Transferase</keyword>
<dbReference type="Proteomes" id="UP000756530">
    <property type="component" value="Unassembled WGS sequence"/>
</dbReference>
<comment type="caution">
    <text evidence="5">The sequence shown here is derived from an EMBL/GenBank/DDBJ whole genome shotgun (WGS) entry which is preliminary data.</text>
</comment>
<dbReference type="PANTHER" id="PTHR31760">
    <property type="entry name" value="S-ADENOSYL-L-METHIONINE-DEPENDENT METHYLTRANSFERASES SUPERFAMILY PROTEIN"/>
    <property type="match status" value="1"/>
</dbReference>
<gene>
    <name evidence="4 5" type="primary">rsmG</name>
    <name evidence="5" type="ORF">KJP28_14185</name>
</gene>
<keyword evidence="4" id="KW-0963">Cytoplasm</keyword>
<evidence type="ECO:0000313" key="5">
    <source>
        <dbReference type="EMBL" id="MBV7380076.1"/>
    </source>
</evidence>
<keyword evidence="1 4" id="KW-0489">Methyltransferase</keyword>
<feature type="binding site" evidence="4">
    <location>
        <position position="71"/>
    </location>
    <ligand>
        <name>S-adenosyl-L-methionine</name>
        <dbReference type="ChEBI" id="CHEBI:59789"/>
    </ligand>
</feature>
<comment type="similarity">
    <text evidence="4">Belongs to the methyltransferase superfamily. RNA methyltransferase RsmG family.</text>
</comment>
<dbReference type="GO" id="GO:0008168">
    <property type="term" value="F:methyltransferase activity"/>
    <property type="evidence" value="ECO:0007669"/>
    <property type="project" value="UniProtKB-KW"/>
</dbReference>
<dbReference type="InterPro" id="IPR003682">
    <property type="entry name" value="rRNA_ssu_MeTfrase_G"/>
</dbReference>
<proteinExistence type="inferred from homology"/>
<dbReference type="RefSeq" id="WP_218393268.1">
    <property type="nucleotide sequence ID" value="NZ_JAHUZE010000003.1"/>
</dbReference>
<name>A0ABS6T4A3_9RHOB</name>
<evidence type="ECO:0000313" key="6">
    <source>
        <dbReference type="Proteomes" id="UP000756530"/>
    </source>
</evidence>
<protein>
    <recommendedName>
        <fullName evidence="4">Ribosomal RNA small subunit methyltransferase G</fullName>
        <ecNumber evidence="4">2.1.1.170</ecNumber>
    </recommendedName>
    <alternativeName>
        <fullName evidence="4">16S rRNA 7-methylguanosine methyltransferase</fullName>
        <shortName evidence="4">16S rRNA m7G methyltransferase</shortName>
    </alternativeName>
</protein>
<feature type="binding site" evidence="4">
    <location>
        <begin position="125"/>
        <end position="126"/>
    </location>
    <ligand>
        <name>S-adenosyl-L-methionine</name>
        <dbReference type="ChEBI" id="CHEBI:59789"/>
    </ligand>
</feature>
<comment type="subcellular location">
    <subcellularLocation>
        <location evidence="4">Cytoplasm</location>
    </subcellularLocation>
</comment>
<evidence type="ECO:0000256" key="3">
    <source>
        <dbReference type="ARBA" id="ARBA00022691"/>
    </source>
</evidence>
<evidence type="ECO:0000256" key="2">
    <source>
        <dbReference type="ARBA" id="ARBA00022679"/>
    </source>
</evidence>
<accession>A0ABS6T4A3</accession>
<dbReference type="HAMAP" id="MF_00074">
    <property type="entry name" value="16SrRNA_methyltr_G"/>
    <property type="match status" value="1"/>
</dbReference>
<sequence length="206" mass="23029">MTAEFFADQVDVSRETLERLEIYARLIERWNPKINLVSRRTLDDLWNRHFLDSAQVFDAAPLNASTWADLGTGGGFPGLIVAIMAADVRPDLRVTCVESDSRKATFLRTVLRETGVSATVLNKRIEAVEPLAADVVSARALAPLPRLLDFADRHLAENGTALFSKGEGYEKEFQDALETWRFQVDKIPSRTNSEAVILRVGEIERA</sequence>
<dbReference type="EMBL" id="JAHUZE010000003">
    <property type="protein sequence ID" value="MBV7380076.1"/>
    <property type="molecule type" value="Genomic_DNA"/>
</dbReference>
<dbReference type="NCBIfam" id="TIGR00138">
    <property type="entry name" value="rsmG_gidB"/>
    <property type="match status" value="1"/>
</dbReference>
<organism evidence="5 6">
    <name type="scientific">Maritimibacter dapengensis</name>
    <dbReference type="NCBI Taxonomy" id="2836868"/>
    <lineage>
        <taxon>Bacteria</taxon>
        <taxon>Pseudomonadati</taxon>
        <taxon>Pseudomonadota</taxon>
        <taxon>Alphaproteobacteria</taxon>
        <taxon>Rhodobacterales</taxon>
        <taxon>Roseobacteraceae</taxon>
        <taxon>Maritimibacter</taxon>
    </lineage>
</organism>
<feature type="binding site" evidence="4">
    <location>
        <position position="76"/>
    </location>
    <ligand>
        <name>S-adenosyl-L-methionine</name>
        <dbReference type="ChEBI" id="CHEBI:59789"/>
    </ligand>
</feature>
<keyword evidence="6" id="KW-1185">Reference proteome</keyword>
<keyword evidence="3 4" id="KW-0949">S-adenosyl-L-methionine</keyword>
<reference evidence="5 6" key="1">
    <citation type="submission" date="2021-05" db="EMBL/GenBank/DDBJ databases">
        <title>Culturable bacteria isolated from Daya Bay.</title>
        <authorList>
            <person name="Zheng W."/>
            <person name="Yu S."/>
            <person name="Huang Y."/>
        </authorList>
    </citation>
    <scope>NUCLEOTIDE SEQUENCE [LARGE SCALE GENOMIC DNA]</scope>
    <source>
        <strain evidence="5 6">DP4N28-5</strain>
    </source>
</reference>
<evidence type="ECO:0000256" key="1">
    <source>
        <dbReference type="ARBA" id="ARBA00022603"/>
    </source>
</evidence>
<comment type="catalytic activity">
    <reaction evidence="4">
        <text>guanosine(527) in 16S rRNA + S-adenosyl-L-methionine = N(7)-methylguanosine(527) in 16S rRNA + S-adenosyl-L-homocysteine</text>
        <dbReference type="Rhea" id="RHEA:42732"/>
        <dbReference type="Rhea" id="RHEA-COMP:10209"/>
        <dbReference type="Rhea" id="RHEA-COMP:10210"/>
        <dbReference type="ChEBI" id="CHEBI:57856"/>
        <dbReference type="ChEBI" id="CHEBI:59789"/>
        <dbReference type="ChEBI" id="CHEBI:74269"/>
        <dbReference type="ChEBI" id="CHEBI:74480"/>
        <dbReference type="EC" id="2.1.1.170"/>
    </reaction>
</comment>
<keyword evidence="4" id="KW-0698">rRNA processing</keyword>
<dbReference type="EC" id="2.1.1.170" evidence="4"/>
<evidence type="ECO:0000256" key="4">
    <source>
        <dbReference type="HAMAP-Rule" id="MF_00074"/>
    </source>
</evidence>
<dbReference type="GO" id="GO:0032259">
    <property type="term" value="P:methylation"/>
    <property type="evidence" value="ECO:0007669"/>
    <property type="project" value="UniProtKB-KW"/>
</dbReference>